<dbReference type="Proteomes" id="UP000050640">
    <property type="component" value="Unplaced"/>
</dbReference>
<dbReference type="AlphaFoldDB" id="A0A0R3RMT9"/>
<dbReference type="SUPFAM" id="SSF101690">
    <property type="entry name" value="PAZ domain"/>
    <property type="match status" value="1"/>
</dbReference>
<evidence type="ECO:0000313" key="2">
    <source>
        <dbReference type="Proteomes" id="UP000050640"/>
    </source>
</evidence>
<proteinExistence type="predicted"/>
<dbReference type="InterPro" id="IPR003100">
    <property type="entry name" value="PAZ_dom"/>
</dbReference>
<feature type="domain" description="PAZ" evidence="1">
    <location>
        <begin position="2"/>
        <end position="59"/>
    </location>
</feature>
<dbReference type="InterPro" id="IPR036085">
    <property type="entry name" value="PAZ_dom_sf"/>
</dbReference>
<accession>A0A0R3RMT9</accession>
<dbReference type="GO" id="GO:0003723">
    <property type="term" value="F:RNA binding"/>
    <property type="evidence" value="ECO:0007669"/>
    <property type="project" value="InterPro"/>
</dbReference>
<evidence type="ECO:0000259" key="1">
    <source>
        <dbReference type="Pfam" id="PF02170"/>
    </source>
</evidence>
<keyword evidence="2" id="KW-1185">Reference proteome</keyword>
<organism evidence="2 3">
    <name type="scientific">Elaeophora elaphi</name>
    <dbReference type="NCBI Taxonomy" id="1147741"/>
    <lineage>
        <taxon>Eukaryota</taxon>
        <taxon>Metazoa</taxon>
        <taxon>Ecdysozoa</taxon>
        <taxon>Nematoda</taxon>
        <taxon>Chromadorea</taxon>
        <taxon>Rhabditida</taxon>
        <taxon>Spirurina</taxon>
        <taxon>Spiruromorpha</taxon>
        <taxon>Filarioidea</taxon>
        <taxon>Onchocercidae</taxon>
        <taxon>Elaeophora</taxon>
    </lineage>
</organism>
<dbReference type="WBParaSite" id="EEL_0000279901-mRNA-1">
    <property type="protein sequence ID" value="EEL_0000279901-mRNA-1"/>
    <property type="gene ID" value="EEL_0000279901"/>
</dbReference>
<dbReference type="Pfam" id="PF02170">
    <property type="entry name" value="PAZ"/>
    <property type="match status" value="1"/>
</dbReference>
<sequence>MSVEKYFGMKYSVKLKYPTLPLIMERCQPRNNFYPLEVLTVCENQRVSKGQQTSTQVQTMIRACATVPSLRLQQTNALSKAMKLGTPNDNRWMGTCNMTVTNNLSVFIIYPFFSSLFV</sequence>
<dbReference type="Gene3D" id="2.170.260.10">
    <property type="entry name" value="paz domain"/>
    <property type="match status" value="1"/>
</dbReference>
<reference evidence="3" key="1">
    <citation type="submission" date="2017-02" db="UniProtKB">
        <authorList>
            <consortium name="WormBaseParasite"/>
        </authorList>
    </citation>
    <scope>IDENTIFICATION</scope>
</reference>
<evidence type="ECO:0000313" key="3">
    <source>
        <dbReference type="WBParaSite" id="EEL_0000279901-mRNA-1"/>
    </source>
</evidence>
<dbReference type="PANTHER" id="PTHR22891">
    <property type="entry name" value="EUKARYOTIC TRANSLATION INITIATION FACTOR 2C"/>
    <property type="match status" value="1"/>
</dbReference>
<dbReference type="STRING" id="1147741.A0A0R3RMT9"/>
<name>A0A0R3RMT9_9BILA</name>
<protein>
    <submittedName>
        <fullName evidence="3">PAZ domain-containing protein</fullName>
    </submittedName>
</protein>